<dbReference type="Gene3D" id="3.30.1330.120">
    <property type="entry name" value="2-methylcitrate dehydratase PrpD"/>
    <property type="match status" value="1"/>
</dbReference>
<dbReference type="RefSeq" id="WP_345251920.1">
    <property type="nucleotide sequence ID" value="NZ_BAABFO010000029.1"/>
</dbReference>
<evidence type="ECO:0000259" key="2">
    <source>
        <dbReference type="Pfam" id="PF03972"/>
    </source>
</evidence>
<evidence type="ECO:0000313" key="5">
    <source>
        <dbReference type="Proteomes" id="UP001501671"/>
    </source>
</evidence>
<dbReference type="InterPro" id="IPR042188">
    <property type="entry name" value="MmgE/PrpD_sf_2"/>
</dbReference>
<keyword evidence="5" id="KW-1185">Reference proteome</keyword>
<reference evidence="5" key="1">
    <citation type="journal article" date="2019" name="Int. J. Syst. Evol. Microbiol.">
        <title>The Global Catalogue of Microorganisms (GCM) 10K type strain sequencing project: providing services to taxonomists for standard genome sequencing and annotation.</title>
        <authorList>
            <consortium name="The Broad Institute Genomics Platform"/>
            <consortium name="The Broad Institute Genome Sequencing Center for Infectious Disease"/>
            <person name="Wu L."/>
            <person name="Ma J."/>
        </authorList>
    </citation>
    <scope>NUCLEOTIDE SEQUENCE [LARGE SCALE GENOMIC DNA]</scope>
    <source>
        <strain evidence="5">JCM 17666</strain>
    </source>
</reference>
<dbReference type="Proteomes" id="UP001501671">
    <property type="component" value="Unassembled WGS sequence"/>
</dbReference>
<dbReference type="Pfam" id="PF03972">
    <property type="entry name" value="MmgE_PrpD_N"/>
    <property type="match status" value="1"/>
</dbReference>
<sequence length="453" mass="47498">MGQGTRLASFAAGLNWNDAPPPLRTKVLDHVVDTVGVMFAGIDMPSCAGARRAAAEWGRADDATVVGTAERAPAAGAAFLNALHGRIHTYDDTYEPGTMHPGSPVIAAALALAERHAADGPRFLCAVLAGYEVAARVAAAVSPGHYAAGFHNTGTCTVFGAAAAAARLLGLDGPACAETLGLAGATAGGLRQHQIDGSMLDSAFHGARAAQSGVMVAQMRACGVGGPPAILEGPLGFCAVMAPSRDLSRLDADLGERYEFAQMTVKPYATCRFAQGPTEAALELRRNHCIDPAQIEDVEIATFRQSIEVSDRPALASAFDATVSHQYSVALALVRGAVPLDAIRRPETAGEQVHDVRRRVRVVHDAELEREFPRCWPHRVTITMRDGRRFAARSDYPPGRTSPVPSATVDAKFAENAAPYLGDAGARRALEALRALEACGDVGRVARLLAAAT</sequence>
<dbReference type="PANTHER" id="PTHR16943:SF8">
    <property type="entry name" value="2-METHYLCITRATE DEHYDRATASE"/>
    <property type="match status" value="1"/>
</dbReference>
<proteinExistence type="inferred from homology"/>
<dbReference type="InterPro" id="IPR042183">
    <property type="entry name" value="MmgE/PrpD_sf_1"/>
</dbReference>
<evidence type="ECO:0000259" key="3">
    <source>
        <dbReference type="Pfam" id="PF19305"/>
    </source>
</evidence>
<gene>
    <name evidence="4" type="ORF">GCM10023144_42480</name>
</gene>
<dbReference type="InterPro" id="IPR036148">
    <property type="entry name" value="MmgE/PrpD_sf"/>
</dbReference>
<dbReference type="Pfam" id="PF19305">
    <property type="entry name" value="MmgE_PrpD_C"/>
    <property type="match status" value="1"/>
</dbReference>
<dbReference type="SUPFAM" id="SSF103378">
    <property type="entry name" value="2-methylcitrate dehydratase PrpD"/>
    <property type="match status" value="1"/>
</dbReference>
<accession>A0ABP8HMT5</accession>
<feature type="domain" description="MmgE/PrpD N-terminal" evidence="2">
    <location>
        <begin position="6"/>
        <end position="248"/>
    </location>
</feature>
<feature type="domain" description="MmgE/PrpD C-terminal" evidence="3">
    <location>
        <begin position="268"/>
        <end position="437"/>
    </location>
</feature>
<dbReference type="InterPro" id="IPR045336">
    <property type="entry name" value="MmgE_PrpD_N"/>
</dbReference>
<dbReference type="Gene3D" id="1.10.4100.10">
    <property type="entry name" value="2-methylcitrate dehydratase PrpD"/>
    <property type="match status" value="1"/>
</dbReference>
<organism evidence="4 5">
    <name type="scientific">Pigmentiphaga soli</name>
    <dbReference type="NCBI Taxonomy" id="1007095"/>
    <lineage>
        <taxon>Bacteria</taxon>
        <taxon>Pseudomonadati</taxon>
        <taxon>Pseudomonadota</taxon>
        <taxon>Betaproteobacteria</taxon>
        <taxon>Burkholderiales</taxon>
        <taxon>Alcaligenaceae</taxon>
        <taxon>Pigmentiphaga</taxon>
    </lineage>
</organism>
<protein>
    <submittedName>
        <fullName evidence="4">MmgE/PrpD family protein</fullName>
    </submittedName>
</protein>
<dbReference type="EMBL" id="BAABFO010000029">
    <property type="protein sequence ID" value="GAA4341523.1"/>
    <property type="molecule type" value="Genomic_DNA"/>
</dbReference>
<dbReference type="InterPro" id="IPR045337">
    <property type="entry name" value="MmgE_PrpD_C"/>
</dbReference>
<comment type="caution">
    <text evidence="4">The sequence shown here is derived from an EMBL/GenBank/DDBJ whole genome shotgun (WGS) entry which is preliminary data.</text>
</comment>
<evidence type="ECO:0000313" key="4">
    <source>
        <dbReference type="EMBL" id="GAA4341523.1"/>
    </source>
</evidence>
<comment type="similarity">
    <text evidence="1">Belongs to the PrpD family.</text>
</comment>
<dbReference type="InterPro" id="IPR005656">
    <property type="entry name" value="MmgE_PrpD"/>
</dbReference>
<name>A0ABP8HMT5_9BURK</name>
<dbReference type="PANTHER" id="PTHR16943">
    <property type="entry name" value="2-METHYLCITRATE DEHYDRATASE-RELATED"/>
    <property type="match status" value="1"/>
</dbReference>
<evidence type="ECO:0000256" key="1">
    <source>
        <dbReference type="ARBA" id="ARBA00006174"/>
    </source>
</evidence>